<keyword evidence="1" id="KW-0175">Coiled coil</keyword>
<proteinExistence type="predicted"/>
<keyword evidence="4" id="KW-1185">Reference proteome</keyword>
<dbReference type="Proteomes" id="UP000308549">
    <property type="component" value="Unassembled WGS sequence"/>
</dbReference>
<evidence type="ECO:0000256" key="2">
    <source>
        <dbReference type="SAM" id="MobiDB-lite"/>
    </source>
</evidence>
<gene>
    <name evidence="3" type="ORF">B0A50_05640</name>
</gene>
<dbReference type="AlphaFoldDB" id="A0A4U0TVM1"/>
<comment type="caution">
    <text evidence="3">The sequence shown here is derived from an EMBL/GenBank/DDBJ whole genome shotgun (WGS) entry which is preliminary data.</text>
</comment>
<reference evidence="3 4" key="1">
    <citation type="submission" date="2017-03" db="EMBL/GenBank/DDBJ databases">
        <title>Genomes of endolithic fungi from Antarctica.</title>
        <authorList>
            <person name="Coleine C."/>
            <person name="Masonjones S."/>
            <person name="Stajich J.E."/>
        </authorList>
    </citation>
    <scope>NUCLEOTIDE SEQUENCE [LARGE SCALE GENOMIC DNA]</scope>
    <source>
        <strain evidence="3 4">CCFEE 6315</strain>
    </source>
</reference>
<evidence type="ECO:0000313" key="3">
    <source>
        <dbReference type="EMBL" id="TKA25885.1"/>
    </source>
</evidence>
<feature type="region of interest" description="Disordered" evidence="2">
    <location>
        <begin position="286"/>
        <end position="316"/>
    </location>
</feature>
<sequence length="385" mass="43154">MYEYAAPNCSQPWARLDIKRRLEELETLGTVQYAPAPRKAEPPLSALTPEQSRLVSQTAEHMTLLVDQVKRLEAENQRLFVEMERWRVEAHQTAEEKYRLEEEAEDAGNYSMEEESGTLLKAGSQVDAQGVQIKAEPSTQAAIDDTVLDTQPQDSHPPKQNIPPILPSIEHPAKPEILYAVIHRYEPLDASGESICELKGTFSFLDAANDTAIAVFNEAYPNCKYMDVLEKGRSNNPWQHSDGDIGLAQRRLGKEGEVRFAVDEEMDGVGYVVVIRQELDVRPGTSELPTEVPLAAPPPKMYWEPETPAPSRGPFYSPWDMDFDGSKPEYSDQAIAARARRRKLLDSNKRPIALSSPGIDRDVPLETSASRSSKKNSGKKKRRKT</sequence>
<evidence type="ECO:0000313" key="4">
    <source>
        <dbReference type="Proteomes" id="UP000308549"/>
    </source>
</evidence>
<name>A0A4U0TVM1_9PEZI</name>
<dbReference type="OrthoDB" id="3914767at2759"/>
<feature type="compositionally biased region" description="Basic residues" evidence="2">
    <location>
        <begin position="372"/>
        <end position="385"/>
    </location>
</feature>
<feature type="region of interest" description="Disordered" evidence="2">
    <location>
        <begin position="346"/>
        <end position="385"/>
    </location>
</feature>
<accession>A0A4U0TVM1</accession>
<dbReference type="EMBL" id="NAJL01000032">
    <property type="protein sequence ID" value="TKA25885.1"/>
    <property type="molecule type" value="Genomic_DNA"/>
</dbReference>
<protein>
    <submittedName>
        <fullName evidence="3">Uncharacterized protein</fullName>
    </submittedName>
</protein>
<organism evidence="3 4">
    <name type="scientific">Salinomyces thailandicus</name>
    <dbReference type="NCBI Taxonomy" id="706561"/>
    <lineage>
        <taxon>Eukaryota</taxon>
        <taxon>Fungi</taxon>
        <taxon>Dikarya</taxon>
        <taxon>Ascomycota</taxon>
        <taxon>Pezizomycotina</taxon>
        <taxon>Dothideomycetes</taxon>
        <taxon>Dothideomycetidae</taxon>
        <taxon>Mycosphaerellales</taxon>
        <taxon>Teratosphaeriaceae</taxon>
        <taxon>Salinomyces</taxon>
    </lineage>
</organism>
<evidence type="ECO:0000256" key="1">
    <source>
        <dbReference type="SAM" id="Coils"/>
    </source>
</evidence>
<feature type="coiled-coil region" evidence="1">
    <location>
        <begin position="62"/>
        <end position="103"/>
    </location>
</feature>